<organism evidence="2 3">
    <name type="scientific">Candidatus Scybalocola faecigallinarum</name>
    <dbReference type="NCBI Taxonomy" id="2840941"/>
    <lineage>
        <taxon>Bacteria</taxon>
        <taxon>Bacillati</taxon>
        <taxon>Bacillota</taxon>
        <taxon>Clostridia</taxon>
        <taxon>Lachnospirales</taxon>
        <taxon>Lachnospiraceae</taxon>
        <taxon>Lachnospiraceae incertae sedis</taxon>
        <taxon>Candidatus Scybalocola (ex Gilroy et al. 2021)</taxon>
    </lineage>
</organism>
<feature type="transmembrane region" description="Helical" evidence="1">
    <location>
        <begin position="172"/>
        <end position="190"/>
    </location>
</feature>
<comment type="caution">
    <text evidence="2">The sequence shown here is derived from an EMBL/GenBank/DDBJ whole genome shotgun (WGS) entry which is preliminary data.</text>
</comment>
<feature type="transmembrane region" description="Helical" evidence="1">
    <location>
        <begin position="12"/>
        <end position="33"/>
    </location>
</feature>
<dbReference type="Pfam" id="PF13346">
    <property type="entry name" value="ABC2_membrane_5"/>
    <property type="match status" value="1"/>
</dbReference>
<reference evidence="2" key="2">
    <citation type="journal article" date="2021" name="PeerJ">
        <title>Extensive microbial diversity within the chicken gut microbiome revealed by metagenomics and culture.</title>
        <authorList>
            <person name="Gilroy R."/>
            <person name="Ravi A."/>
            <person name="Getino M."/>
            <person name="Pursley I."/>
            <person name="Horton D.L."/>
            <person name="Alikhan N.F."/>
            <person name="Baker D."/>
            <person name="Gharbi K."/>
            <person name="Hall N."/>
            <person name="Watson M."/>
            <person name="Adriaenssens E.M."/>
            <person name="Foster-Nyarko E."/>
            <person name="Jarju S."/>
            <person name="Secka A."/>
            <person name="Antonio M."/>
            <person name="Oren A."/>
            <person name="Chaudhuri R.R."/>
            <person name="La Ragione R."/>
            <person name="Hildebrand F."/>
            <person name="Pallen M.J."/>
        </authorList>
    </citation>
    <scope>NUCLEOTIDE SEQUENCE</scope>
    <source>
        <strain evidence="2">CHK178-757</strain>
    </source>
</reference>
<reference evidence="2" key="1">
    <citation type="submission" date="2020-10" db="EMBL/GenBank/DDBJ databases">
        <authorList>
            <person name="Gilroy R."/>
        </authorList>
    </citation>
    <scope>NUCLEOTIDE SEQUENCE</scope>
    <source>
        <strain evidence="2">CHK178-757</strain>
    </source>
</reference>
<evidence type="ECO:0000256" key="1">
    <source>
        <dbReference type="SAM" id="Phobius"/>
    </source>
</evidence>
<feature type="transmembrane region" description="Helical" evidence="1">
    <location>
        <begin position="145"/>
        <end position="166"/>
    </location>
</feature>
<evidence type="ECO:0000313" key="2">
    <source>
        <dbReference type="EMBL" id="HIS48290.1"/>
    </source>
</evidence>
<feature type="transmembrane region" description="Helical" evidence="1">
    <location>
        <begin position="82"/>
        <end position="107"/>
    </location>
</feature>
<gene>
    <name evidence="2" type="ORF">IAB46_12185</name>
</gene>
<dbReference type="Proteomes" id="UP000823927">
    <property type="component" value="Unassembled WGS sequence"/>
</dbReference>
<feature type="transmembrane region" description="Helical" evidence="1">
    <location>
        <begin position="113"/>
        <end position="138"/>
    </location>
</feature>
<dbReference type="PANTHER" id="PTHR41309">
    <property type="entry name" value="MEMBRANE PROTEIN-RELATED"/>
    <property type="match status" value="1"/>
</dbReference>
<name>A0A9D1F6D0_9FIRM</name>
<dbReference type="AlphaFoldDB" id="A0A9D1F6D0"/>
<keyword evidence="1" id="KW-0812">Transmembrane</keyword>
<evidence type="ECO:0000313" key="3">
    <source>
        <dbReference type="Proteomes" id="UP000823927"/>
    </source>
</evidence>
<protein>
    <submittedName>
        <fullName evidence="2">ABC-2 transporter permease</fullName>
    </submittedName>
</protein>
<sequence>MKGLLLKDFYITRSILAILGIVFLIIGASLSYLVSPWTLTVLATVLLGMNVASTINVDKTSGWQKTVVTAPVSRKTYISSKYIMYVLLSFVGLIFGILFGMAVNLIFSQSTESAQLFICISISMALISGSVLMPFYFIFDENKSIMGAILAYPEAGGIFTALLLLLGYTIQTLILIVLISILLFAVSWYLSVRILSKKDI</sequence>
<accession>A0A9D1F6D0</accession>
<proteinExistence type="predicted"/>
<dbReference type="InterPro" id="IPR025699">
    <property type="entry name" value="ABC2_memb-like"/>
</dbReference>
<dbReference type="EMBL" id="DVIT01000051">
    <property type="protein sequence ID" value="HIS48290.1"/>
    <property type="molecule type" value="Genomic_DNA"/>
</dbReference>
<dbReference type="PANTHER" id="PTHR41309:SF2">
    <property type="entry name" value="MEMBRANE PROTEIN"/>
    <property type="match status" value="1"/>
</dbReference>
<feature type="transmembrane region" description="Helical" evidence="1">
    <location>
        <begin position="39"/>
        <end position="57"/>
    </location>
</feature>
<keyword evidence="1" id="KW-1133">Transmembrane helix</keyword>
<keyword evidence="1" id="KW-0472">Membrane</keyword>